<organism evidence="5 6">
    <name type="scientific">Riccia fluitans</name>
    <dbReference type="NCBI Taxonomy" id="41844"/>
    <lineage>
        <taxon>Eukaryota</taxon>
        <taxon>Viridiplantae</taxon>
        <taxon>Streptophyta</taxon>
        <taxon>Embryophyta</taxon>
        <taxon>Marchantiophyta</taxon>
        <taxon>Marchantiopsida</taxon>
        <taxon>Marchantiidae</taxon>
        <taxon>Marchantiales</taxon>
        <taxon>Ricciaceae</taxon>
        <taxon>Riccia</taxon>
    </lineage>
</organism>
<evidence type="ECO:0000313" key="5">
    <source>
        <dbReference type="EMBL" id="KAL2643195.1"/>
    </source>
</evidence>
<keyword evidence="6" id="KW-1185">Reference proteome</keyword>
<comment type="subcellular location">
    <subcellularLocation>
        <location evidence="1">Nucleus</location>
    </subcellularLocation>
</comment>
<keyword evidence="2" id="KW-0813">Transport</keyword>
<comment type="caution">
    <text evidence="5">The sequence shown here is derived from an EMBL/GenBank/DDBJ whole genome shotgun (WGS) entry which is preliminary data.</text>
</comment>
<evidence type="ECO:0000259" key="4">
    <source>
        <dbReference type="Pfam" id="PF13874"/>
    </source>
</evidence>
<reference evidence="5 6" key="1">
    <citation type="submission" date="2024-09" db="EMBL/GenBank/DDBJ databases">
        <title>Chromosome-scale assembly of Riccia fluitans.</title>
        <authorList>
            <person name="Paukszto L."/>
            <person name="Sawicki J."/>
            <person name="Karawczyk K."/>
            <person name="Piernik-Szablinska J."/>
            <person name="Szczecinska M."/>
            <person name="Mazdziarz M."/>
        </authorList>
    </citation>
    <scope>NUCLEOTIDE SEQUENCE [LARGE SCALE GENOMIC DNA]</scope>
    <source>
        <strain evidence="5">Rf_01</strain>
        <tissue evidence="5">Aerial parts of the thallus</tissue>
    </source>
</reference>
<dbReference type="EMBL" id="JBHFFA010000002">
    <property type="protein sequence ID" value="KAL2643195.1"/>
    <property type="molecule type" value="Genomic_DNA"/>
</dbReference>
<dbReference type="InterPro" id="IPR024864">
    <property type="entry name" value="Nup54/Nup57/Nup44"/>
</dbReference>
<name>A0ABD1Z648_9MARC</name>
<evidence type="ECO:0000256" key="3">
    <source>
        <dbReference type="ARBA" id="ARBA00023242"/>
    </source>
</evidence>
<dbReference type="PANTHER" id="PTHR13000:SF0">
    <property type="entry name" value="NUCLEOPORIN P54"/>
    <property type="match status" value="1"/>
</dbReference>
<dbReference type="PANTHER" id="PTHR13000">
    <property type="entry name" value="NUCLEOPORIN P54"/>
    <property type="match status" value="1"/>
</dbReference>
<evidence type="ECO:0000256" key="1">
    <source>
        <dbReference type="ARBA" id="ARBA00004123"/>
    </source>
</evidence>
<dbReference type="Proteomes" id="UP001605036">
    <property type="component" value="Unassembled WGS sequence"/>
</dbReference>
<proteinExistence type="predicted"/>
<evidence type="ECO:0000256" key="2">
    <source>
        <dbReference type="ARBA" id="ARBA00022448"/>
    </source>
</evidence>
<dbReference type="Pfam" id="PF13874">
    <property type="entry name" value="Nup54"/>
    <property type="match status" value="1"/>
</dbReference>
<gene>
    <name evidence="5" type="ORF">R1flu_010782</name>
</gene>
<protein>
    <recommendedName>
        <fullName evidence="4">Nucleoporin Nup54 alpha-helical domain-containing protein</fullName>
    </recommendedName>
</protein>
<dbReference type="AlphaFoldDB" id="A0ABD1Z648"/>
<feature type="domain" description="Nucleoporin Nup54 alpha-helical" evidence="4">
    <location>
        <begin position="164"/>
        <end position="310"/>
    </location>
</feature>
<keyword evidence="3" id="KW-0539">Nucleus</keyword>
<dbReference type="GO" id="GO:0005634">
    <property type="term" value="C:nucleus"/>
    <property type="evidence" value="ECO:0007669"/>
    <property type="project" value="UniProtKB-SubCell"/>
</dbReference>
<sequence length="409" mass="44950">MGISLLFQGQLIRNSGTLPVQQEQFGAGLPILQGYFGGSDTLLPISPSSSFLNCFIMFGQSTPAFGQSQPSLFGQSAAQGVSTPFGQQSTPFGQTPGSVFGAPQQVYPSSQLTTQMAPVAPVVIPLADREVQAVIDAYKEEPGNPKYAFKHLLLSVTDPTMRAKPVGVSDIMWAEAMNSLAGMDSADRERLWPELVQGFKDLSNRMKLQDECIAADVQRLQATETNVKLLHRHFDTDTVPWIQLLRLKEQELQRRLLRVMRIVEALEGKGFRLPLTRAEAKVGEQLRTLTRQLQGPTAELPRKVDALLSRSRMLAGEGQNSALFLGPGKIEEQSLGNMHEVLRQQTEAIAHLTSVLKRDTRDVDIMLSGNTDMVLDGDAVFYSSRKDEWHGMRSDQMLMPSVNAAQGAG</sequence>
<evidence type="ECO:0000313" key="6">
    <source>
        <dbReference type="Proteomes" id="UP001605036"/>
    </source>
</evidence>
<accession>A0ABD1Z648</accession>
<dbReference type="InterPro" id="IPR025712">
    <property type="entry name" value="Nup54_alpha-helical_dom"/>
</dbReference>